<dbReference type="PANTHER" id="PTHR10934:SF2">
    <property type="entry name" value="LARGE RIBOSOMAL SUBUNIT PROTEIN EL18"/>
    <property type="match status" value="1"/>
</dbReference>
<dbReference type="GO" id="GO:0003735">
    <property type="term" value="F:structural constituent of ribosome"/>
    <property type="evidence" value="ECO:0007669"/>
    <property type="project" value="InterPro"/>
</dbReference>
<feature type="transmembrane region" description="Helical" evidence="11">
    <location>
        <begin position="598"/>
        <end position="615"/>
    </location>
</feature>
<keyword evidence="6 13" id="KW-0689">Ribosomal protein</keyword>
<evidence type="ECO:0000256" key="4">
    <source>
        <dbReference type="ARBA" id="ARBA00022448"/>
    </source>
</evidence>
<feature type="region of interest" description="Disordered" evidence="10">
    <location>
        <begin position="250"/>
        <end position="293"/>
    </location>
</feature>
<feature type="compositionally biased region" description="Acidic residues" evidence="10">
    <location>
        <begin position="259"/>
        <end position="269"/>
    </location>
</feature>
<protein>
    <submittedName>
        <fullName evidence="13">Ribosomal protein 60S L18 and 50S L18e</fullName>
    </submittedName>
</protein>
<reference evidence="13" key="1">
    <citation type="submission" date="2020-09" db="EMBL/GenBank/DDBJ databases">
        <title>Comparative genome analyses of four rice-infecting Rhizoctonia solani isolates reveal extensive enrichment of homogalacturonan modification genes.</title>
        <authorList>
            <person name="Lee D.-Y."/>
            <person name="Jeon J."/>
            <person name="Kim K.-T."/>
            <person name="Cheong K."/>
            <person name="Song H."/>
            <person name="Choi G."/>
            <person name="Ko J."/>
            <person name="Opiyo S.O."/>
            <person name="Zuo S."/>
            <person name="Madhav S."/>
            <person name="Lee Y.-H."/>
            <person name="Wang G.-L."/>
        </authorList>
    </citation>
    <scope>NUCLEOTIDE SEQUENCE</scope>
    <source>
        <strain evidence="13">AG1-IA YN-7</strain>
    </source>
</reference>
<dbReference type="GO" id="GO:0016020">
    <property type="term" value="C:membrane"/>
    <property type="evidence" value="ECO:0007669"/>
    <property type="project" value="UniProtKB-SubCell"/>
</dbReference>
<evidence type="ECO:0000313" key="13">
    <source>
        <dbReference type="EMBL" id="KAF8681031.1"/>
    </source>
</evidence>
<keyword evidence="7 11" id="KW-1133">Transmembrane helix</keyword>
<name>A0A8H7LL85_9AGAM</name>
<keyword evidence="8 11" id="KW-0472">Membrane</keyword>
<dbReference type="Pfam" id="PF17135">
    <property type="entry name" value="Ribosomal_L18"/>
    <property type="match status" value="1"/>
</dbReference>
<feature type="transmembrane region" description="Helical" evidence="11">
    <location>
        <begin position="303"/>
        <end position="327"/>
    </location>
</feature>
<organism evidence="13 14">
    <name type="scientific">Rhizoctonia solani</name>
    <dbReference type="NCBI Taxonomy" id="456999"/>
    <lineage>
        <taxon>Eukaryota</taxon>
        <taxon>Fungi</taxon>
        <taxon>Dikarya</taxon>
        <taxon>Basidiomycota</taxon>
        <taxon>Agaricomycotina</taxon>
        <taxon>Agaricomycetes</taxon>
        <taxon>Cantharellales</taxon>
        <taxon>Ceratobasidiaceae</taxon>
        <taxon>Rhizoctonia</taxon>
    </lineage>
</organism>
<evidence type="ECO:0000313" key="14">
    <source>
        <dbReference type="Proteomes" id="UP000650582"/>
    </source>
</evidence>
<dbReference type="GO" id="GO:0006412">
    <property type="term" value="P:translation"/>
    <property type="evidence" value="ECO:0007669"/>
    <property type="project" value="InterPro"/>
</dbReference>
<comment type="caution">
    <text evidence="13">The sequence shown here is derived from an EMBL/GenBank/DDBJ whole genome shotgun (WGS) entry which is preliminary data.</text>
</comment>
<dbReference type="InterPro" id="IPR000039">
    <property type="entry name" value="Ribosomal_eL18"/>
</dbReference>
<dbReference type="SUPFAM" id="SSF52080">
    <property type="entry name" value="Ribosomal proteins L15p and L18e"/>
    <property type="match status" value="1"/>
</dbReference>
<dbReference type="FunFam" id="3.100.10.10:FF:000001">
    <property type="entry name" value="60S ribosomal protein L18"/>
    <property type="match status" value="1"/>
</dbReference>
<sequence length="747" mass="81900">MTNLSPGDHPEAILFDTASTVKTSQDGEHIGIDLERHHVKKGNRTAPKSEDPYLLLLVKLYRFLARRTDAKFNKVVLRRLFLSKINKPPISLSRITKESSTYPDASNKIIVTVAPVTDDNRLLTVPKLTVAALRFTRAARERILNAGGETLTLDQLALRAPTGTNTILLRGKRNTREAVKHFGMGPHKNKKPYTISKGRKFERARGRRKSRGFKIYDYLFGIWRCSGASGYPGAFLGLCLPPHSNFMSVRPRHTRTSEEDPILSNDEDDYGHLSQSQMSGRSVSRSLTLPPPRDPQARKSIQMIFIVLGATLLLPWNGLITATPYFLSRLADSSIRPAFGSYLGITHQAFNFCTLIYATITASNASKTFRIRASSGALAVLFFILTLSTISSVSGTPYFTLIMVIDAFLGLSSSILSVTVVALAALFGPAAMQACFAGQAAVGVVVSFVQFMGAIIADTDSPDGDTAKPGPTVFFFGLATAFVLFSLIAHSALLRTPEYIEIVQKWEAGKVLLVEEPGGTVYVDEEEEGRDTEYEQQGISVPTDDLGIEVPQVKGRVSIWEVAKINKLYNLAVGFCFAVTLSVFPPITAYVAPTSSSMFTLGTFIAFHFLVFNVGDYLGRFVCAYPMFQFWKRKQLATYSFSRILFIPLILMCNVRAPGMGLDKVPIFNSDLIFFFLVFLLGFTNGHCCGLCMMSAPSTEHNGRIRSEQVDTAAMVAQFSLVGGLAAGSAASFAVRRMVCGCNPFLG</sequence>
<feature type="transmembrane region" description="Helical" evidence="11">
    <location>
        <begin position="399"/>
        <end position="427"/>
    </location>
</feature>
<dbReference type="AlphaFoldDB" id="A0A8H7LL85"/>
<keyword evidence="5 11" id="KW-0812">Transmembrane</keyword>
<feature type="domain" description="Large ribosomal subunit protein uL15/eL18" evidence="12">
    <location>
        <begin position="31"/>
        <end position="214"/>
    </location>
</feature>
<dbReference type="GO" id="GO:0022625">
    <property type="term" value="C:cytosolic large ribosomal subunit"/>
    <property type="evidence" value="ECO:0007669"/>
    <property type="project" value="TreeGrafter"/>
</dbReference>
<feature type="transmembrane region" description="Helical" evidence="11">
    <location>
        <begin position="434"/>
        <end position="453"/>
    </location>
</feature>
<feature type="compositionally biased region" description="Polar residues" evidence="10">
    <location>
        <begin position="273"/>
        <end position="287"/>
    </location>
</feature>
<dbReference type="SUPFAM" id="SSF103473">
    <property type="entry name" value="MFS general substrate transporter"/>
    <property type="match status" value="1"/>
</dbReference>
<proteinExistence type="inferred from homology"/>
<dbReference type="PANTHER" id="PTHR10934">
    <property type="entry name" value="60S RIBOSOMAL PROTEIN L18"/>
    <property type="match status" value="1"/>
</dbReference>
<dbReference type="InterPro" id="IPR036227">
    <property type="entry name" value="Ribosomal_uL15/eL18_sf"/>
</dbReference>
<feature type="transmembrane region" description="Helical" evidence="11">
    <location>
        <begin position="636"/>
        <end position="657"/>
    </location>
</feature>
<evidence type="ECO:0000256" key="6">
    <source>
        <dbReference type="ARBA" id="ARBA00022980"/>
    </source>
</evidence>
<evidence type="ECO:0000259" key="12">
    <source>
        <dbReference type="Pfam" id="PF17135"/>
    </source>
</evidence>
<accession>A0A8H7LL85</accession>
<feature type="transmembrane region" description="Helical" evidence="11">
    <location>
        <begin position="372"/>
        <end position="393"/>
    </location>
</feature>
<comment type="similarity">
    <text evidence="2">Belongs to the eukaryotic ribosomal protein eL18 family.</text>
</comment>
<dbReference type="InterPro" id="IPR021131">
    <property type="entry name" value="Ribosomal_uL15/eL18"/>
</dbReference>
<evidence type="ECO:0000256" key="9">
    <source>
        <dbReference type="ARBA" id="ARBA00023274"/>
    </source>
</evidence>
<dbReference type="EMBL" id="JACYCC010000036">
    <property type="protein sequence ID" value="KAF8681031.1"/>
    <property type="molecule type" value="Genomic_DNA"/>
</dbReference>
<keyword evidence="9" id="KW-0687">Ribonucleoprotein</keyword>
<evidence type="ECO:0000256" key="8">
    <source>
        <dbReference type="ARBA" id="ARBA00023136"/>
    </source>
</evidence>
<dbReference type="Proteomes" id="UP000650582">
    <property type="component" value="Unassembled WGS sequence"/>
</dbReference>
<dbReference type="GO" id="GO:0005337">
    <property type="term" value="F:nucleoside transmembrane transporter activity"/>
    <property type="evidence" value="ECO:0007669"/>
    <property type="project" value="InterPro"/>
</dbReference>
<comment type="similarity">
    <text evidence="3">Belongs to the SLC29A/ENT transporter (TC 2.A.57) family.</text>
</comment>
<evidence type="ECO:0000256" key="5">
    <source>
        <dbReference type="ARBA" id="ARBA00022692"/>
    </source>
</evidence>
<evidence type="ECO:0000256" key="11">
    <source>
        <dbReference type="SAM" id="Phobius"/>
    </source>
</evidence>
<evidence type="ECO:0000256" key="1">
    <source>
        <dbReference type="ARBA" id="ARBA00004141"/>
    </source>
</evidence>
<gene>
    <name evidence="13" type="ORF">RHS04_03456</name>
</gene>
<keyword evidence="4" id="KW-0813">Transport</keyword>
<evidence type="ECO:0000256" key="3">
    <source>
        <dbReference type="ARBA" id="ARBA00007965"/>
    </source>
</evidence>
<dbReference type="Gene3D" id="3.100.10.10">
    <property type="match status" value="1"/>
</dbReference>
<feature type="transmembrane region" description="Helical" evidence="11">
    <location>
        <begin position="672"/>
        <end position="694"/>
    </location>
</feature>
<evidence type="ECO:0000256" key="7">
    <source>
        <dbReference type="ARBA" id="ARBA00022989"/>
    </source>
</evidence>
<feature type="transmembrane region" description="Helical" evidence="11">
    <location>
        <begin position="568"/>
        <end position="592"/>
    </location>
</feature>
<feature type="transmembrane region" description="Helical" evidence="11">
    <location>
        <begin position="473"/>
        <end position="494"/>
    </location>
</feature>
<feature type="transmembrane region" description="Helical" evidence="11">
    <location>
        <begin position="715"/>
        <end position="735"/>
    </location>
</feature>
<evidence type="ECO:0000256" key="10">
    <source>
        <dbReference type="SAM" id="MobiDB-lite"/>
    </source>
</evidence>
<dbReference type="InterPro" id="IPR036259">
    <property type="entry name" value="MFS_trans_sf"/>
</dbReference>
<dbReference type="PRINTS" id="PR01130">
    <property type="entry name" value="DERENTRNSPRT"/>
</dbReference>
<dbReference type="InterPro" id="IPR002259">
    <property type="entry name" value="Eqnu_transpt"/>
</dbReference>
<dbReference type="GO" id="GO:0003723">
    <property type="term" value="F:RNA binding"/>
    <property type="evidence" value="ECO:0007669"/>
    <property type="project" value="TreeGrafter"/>
</dbReference>
<feature type="transmembrane region" description="Helical" evidence="11">
    <location>
        <begin position="339"/>
        <end position="360"/>
    </location>
</feature>
<comment type="subcellular location">
    <subcellularLocation>
        <location evidence="1">Membrane</location>
        <topology evidence="1">Multi-pass membrane protein</topology>
    </subcellularLocation>
</comment>
<dbReference type="Pfam" id="PF01733">
    <property type="entry name" value="Nucleoside_tran"/>
    <property type="match status" value="1"/>
</dbReference>
<evidence type="ECO:0000256" key="2">
    <source>
        <dbReference type="ARBA" id="ARBA00006815"/>
    </source>
</evidence>